<organism evidence="10 11">
    <name type="scientific">Candidatus Finniella inopinata</name>
    <dbReference type="NCBI Taxonomy" id="1696036"/>
    <lineage>
        <taxon>Bacteria</taxon>
        <taxon>Pseudomonadati</taxon>
        <taxon>Pseudomonadota</taxon>
        <taxon>Alphaproteobacteria</taxon>
        <taxon>Holosporales</taxon>
        <taxon>Candidatus Paracaedibacteraceae</taxon>
        <taxon>Candidatus Finniella</taxon>
    </lineage>
</organism>
<dbReference type="GO" id="GO:0005829">
    <property type="term" value="C:cytosol"/>
    <property type="evidence" value="ECO:0007669"/>
    <property type="project" value="TreeGrafter"/>
</dbReference>
<proteinExistence type="inferred from homology"/>
<dbReference type="Proteomes" id="UP000293550">
    <property type="component" value="Unassembled WGS sequence"/>
</dbReference>
<dbReference type="UniPathway" id="UPA00109">
    <property type="reaction ID" value="UER00189"/>
</dbReference>
<dbReference type="GO" id="GO:0006094">
    <property type="term" value="P:gluconeogenesis"/>
    <property type="evidence" value="ECO:0007669"/>
    <property type="project" value="UniProtKB-UniRule"/>
</dbReference>
<evidence type="ECO:0000256" key="2">
    <source>
        <dbReference type="ARBA" id="ARBA00004939"/>
    </source>
</evidence>
<dbReference type="CDD" id="cd00311">
    <property type="entry name" value="TIM"/>
    <property type="match status" value="1"/>
</dbReference>
<dbReference type="GO" id="GO:0006096">
    <property type="term" value="P:glycolytic process"/>
    <property type="evidence" value="ECO:0007669"/>
    <property type="project" value="UniProtKB-UniRule"/>
</dbReference>
<name>A0A4Q7DJ61_9PROT</name>
<evidence type="ECO:0000313" key="10">
    <source>
        <dbReference type="EMBL" id="RZI46064.1"/>
    </source>
</evidence>
<evidence type="ECO:0000256" key="4">
    <source>
        <dbReference type="ARBA" id="ARBA00022432"/>
    </source>
</evidence>
<dbReference type="InterPro" id="IPR020861">
    <property type="entry name" value="Triosephosphate_isomerase_AS"/>
</dbReference>
<dbReference type="UniPathway" id="UPA00138"/>
<dbReference type="PANTHER" id="PTHR21139">
    <property type="entry name" value="TRIOSEPHOSPHATE ISOMERASE"/>
    <property type="match status" value="1"/>
</dbReference>
<evidence type="ECO:0000256" key="1">
    <source>
        <dbReference type="ARBA" id="ARBA00000148"/>
    </source>
</evidence>
<evidence type="ECO:0000256" key="9">
    <source>
        <dbReference type="RuleBase" id="RU363013"/>
    </source>
</evidence>
<dbReference type="InterPro" id="IPR022896">
    <property type="entry name" value="TrioseP_Isoase_bac/euk"/>
</dbReference>
<reference evidence="10 11" key="1">
    <citation type="submission" date="2018-10" db="EMBL/GenBank/DDBJ databases">
        <title>An updated phylogeny of the Alphaproteobacteria reveals that the parasitic Rickettsiales and Holosporales have independent origins.</title>
        <authorList>
            <person name="Munoz-Gomez S.A."/>
            <person name="Hess S."/>
            <person name="Burger G."/>
            <person name="Lang B.F."/>
            <person name="Susko E."/>
            <person name="Slamovits C.H."/>
            <person name="Roger A.J."/>
        </authorList>
    </citation>
    <scope>NUCLEOTIDE SEQUENCE [LARGE SCALE GENOMIC DNA]</scope>
    <source>
        <strain evidence="10">HOLO01</strain>
    </source>
</reference>
<dbReference type="PROSITE" id="PS00171">
    <property type="entry name" value="TIM_1"/>
    <property type="match status" value="1"/>
</dbReference>
<comment type="catalytic activity">
    <reaction evidence="8 9">
        <text>D-glyceraldehyde 3-phosphate = dihydroxyacetone phosphate</text>
        <dbReference type="Rhea" id="RHEA:18585"/>
        <dbReference type="ChEBI" id="CHEBI:57642"/>
        <dbReference type="ChEBI" id="CHEBI:59776"/>
        <dbReference type="EC" id="5.3.1.1"/>
    </reaction>
</comment>
<feature type="binding site" evidence="8">
    <location>
        <begin position="7"/>
        <end position="9"/>
    </location>
    <ligand>
        <name>substrate</name>
    </ligand>
</feature>
<dbReference type="EC" id="5.3.1.1" evidence="8 9"/>
<comment type="function">
    <text evidence="8">Involved in the gluconeogenesis. Catalyzes stereospecifically the conversion of dihydroxyacetone phosphate (DHAP) to D-glyceraldehyde-3-phosphate (G3P).</text>
</comment>
<dbReference type="SUPFAM" id="SSF51351">
    <property type="entry name" value="Triosephosphate isomerase (TIM)"/>
    <property type="match status" value="1"/>
</dbReference>
<dbReference type="NCBIfam" id="TIGR00419">
    <property type="entry name" value="tim"/>
    <property type="match status" value="1"/>
</dbReference>
<keyword evidence="7 8" id="KW-0413">Isomerase</keyword>
<dbReference type="PANTHER" id="PTHR21139:SF42">
    <property type="entry name" value="TRIOSEPHOSPHATE ISOMERASE"/>
    <property type="match status" value="1"/>
</dbReference>
<comment type="subunit">
    <text evidence="8 9">Homodimer.</text>
</comment>
<keyword evidence="6 8" id="KW-0324">Glycolysis</keyword>
<dbReference type="EMBL" id="SCFB01000005">
    <property type="protein sequence ID" value="RZI46064.1"/>
    <property type="molecule type" value="Genomic_DNA"/>
</dbReference>
<keyword evidence="11" id="KW-1185">Reference proteome</keyword>
<feature type="binding site" evidence="8">
    <location>
        <position position="164"/>
    </location>
    <ligand>
        <name>substrate</name>
    </ligand>
</feature>
<dbReference type="GO" id="GO:0046166">
    <property type="term" value="P:glyceraldehyde-3-phosphate biosynthetic process"/>
    <property type="evidence" value="ECO:0007669"/>
    <property type="project" value="TreeGrafter"/>
</dbReference>
<evidence type="ECO:0000313" key="11">
    <source>
        <dbReference type="Proteomes" id="UP000293550"/>
    </source>
</evidence>
<feature type="binding site" evidence="8">
    <location>
        <position position="196"/>
    </location>
    <ligand>
        <name>substrate</name>
    </ligand>
</feature>
<evidence type="ECO:0000256" key="3">
    <source>
        <dbReference type="ARBA" id="ARBA00007422"/>
    </source>
</evidence>
<dbReference type="Pfam" id="PF00121">
    <property type="entry name" value="TIM"/>
    <property type="match status" value="1"/>
</dbReference>
<dbReference type="PROSITE" id="PS51440">
    <property type="entry name" value="TIM_2"/>
    <property type="match status" value="1"/>
</dbReference>
<dbReference type="UniPathway" id="UPA01066"/>
<dbReference type="InterPro" id="IPR013785">
    <property type="entry name" value="Aldolase_TIM"/>
</dbReference>
<comment type="pathway">
    <text evidence="2">Carbohydrate metabolism; erythritol degradation.</text>
</comment>
<evidence type="ECO:0000256" key="5">
    <source>
        <dbReference type="ARBA" id="ARBA00022490"/>
    </source>
</evidence>
<dbReference type="Gene3D" id="3.20.20.70">
    <property type="entry name" value="Aldolase class I"/>
    <property type="match status" value="1"/>
</dbReference>
<dbReference type="AlphaFoldDB" id="A0A4Q7DJ61"/>
<dbReference type="InterPro" id="IPR000652">
    <property type="entry name" value="Triosephosphate_isomerase"/>
</dbReference>
<comment type="subcellular location">
    <subcellularLocation>
        <location evidence="8 9">Cytoplasm</location>
    </subcellularLocation>
</comment>
<protein>
    <recommendedName>
        <fullName evidence="8 9">Triosephosphate isomerase</fullName>
        <shortName evidence="8">TIM</shortName>
        <shortName evidence="8">TPI</shortName>
        <ecNumber evidence="8 9">5.3.1.1</ecNumber>
    </recommendedName>
    <alternativeName>
        <fullName evidence="8">Triose-phosphate isomerase</fullName>
    </alternativeName>
</protein>
<feature type="binding site" evidence="8">
    <location>
        <begin position="217"/>
        <end position="218"/>
    </location>
    <ligand>
        <name>substrate</name>
    </ligand>
</feature>
<gene>
    <name evidence="8 10" type="primary">tpiA</name>
    <name evidence="10" type="ORF">EQU50_03795</name>
</gene>
<dbReference type="GO" id="GO:0019563">
    <property type="term" value="P:glycerol catabolic process"/>
    <property type="evidence" value="ECO:0007669"/>
    <property type="project" value="TreeGrafter"/>
</dbReference>
<dbReference type="HAMAP" id="MF_00147_B">
    <property type="entry name" value="TIM_B"/>
    <property type="match status" value="1"/>
</dbReference>
<evidence type="ECO:0000256" key="6">
    <source>
        <dbReference type="ARBA" id="ARBA00023152"/>
    </source>
</evidence>
<dbReference type="InterPro" id="IPR035990">
    <property type="entry name" value="TIM_sf"/>
</dbReference>
<keyword evidence="4 8" id="KW-0312">Gluconeogenesis</keyword>
<sequence length="232" mass="25076">MKTIVANWKMNGSLDLLNQAMEAWQLKSGTNKVILCLPSVFLSAAHTLLRQPNFFLGGQDCHAALQGAFTGDTSAHHLYDAGCRYVLVGHSERRQHHHESNAMVKAKAQAAVAAGLTPIICVGESLEQREQGLALSVLQEQVEQSIPDNATDFYVAYEPIWAIGTGRVAALEDIQQVHAFLKQQLGVGVKLLYGGSVTADNHAFILSLENVDGVLVGGASLKIDDLGKMVRF</sequence>
<dbReference type="GO" id="GO:0004807">
    <property type="term" value="F:triose-phosphate isomerase activity"/>
    <property type="evidence" value="ECO:0007669"/>
    <property type="project" value="UniProtKB-UniRule"/>
</dbReference>
<evidence type="ECO:0000256" key="7">
    <source>
        <dbReference type="ARBA" id="ARBA00023235"/>
    </source>
</evidence>
<comment type="similarity">
    <text evidence="3 8 9">Belongs to the triosephosphate isomerase family.</text>
</comment>
<comment type="catalytic activity">
    <reaction evidence="1">
        <text>L-erythrulose 1-phosphate = D-erythrulose 4-phosphate</text>
        <dbReference type="Rhea" id="RHEA:49588"/>
        <dbReference type="ChEBI" id="CHEBI:58002"/>
        <dbReference type="ChEBI" id="CHEBI:90796"/>
        <dbReference type="EC" id="5.3.1.33"/>
    </reaction>
</comment>
<keyword evidence="5 8" id="KW-0963">Cytoplasm</keyword>
<comment type="pathway">
    <text evidence="8 9">Carbohydrate degradation; glycolysis; D-glyceraldehyde 3-phosphate from glycerone phosphate: step 1/1.</text>
</comment>
<dbReference type="OrthoDB" id="9809429at2"/>
<dbReference type="RefSeq" id="WP_130153823.1">
    <property type="nucleotide sequence ID" value="NZ_SCFB01000005.1"/>
</dbReference>
<comment type="pathway">
    <text evidence="8 9">Carbohydrate biosynthesis; gluconeogenesis.</text>
</comment>
<feature type="active site" description="Electrophile" evidence="8">
    <location>
        <position position="90"/>
    </location>
</feature>
<evidence type="ECO:0000256" key="8">
    <source>
        <dbReference type="HAMAP-Rule" id="MF_00147"/>
    </source>
</evidence>
<comment type="caution">
    <text evidence="10">The sequence shown here is derived from an EMBL/GenBank/DDBJ whole genome shotgun (WGS) entry which is preliminary data.</text>
</comment>
<feature type="active site" description="Proton acceptor" evidence="8">
    <location>
        <position position="158"/>
    </location>
</feature>
<accession>A0A4Q7DJ61</accession>